<keyword evidence="2" id="KW-1185">Reference proteome</keyword>
<comment type="caution">
    <text evidence="1">The sequence shown here is derived from an EMBL/GenBank/DDBJ whole genome shotgun (WGS) entry which is preliminary data.</text>
</comment>
<evidence type="ECO:0000313" key="2">
    <source>
        <dbReference type="Proteomes" id="UP000294752"/>
    </source>
</evidence>
<accession>A0A4R7CTN4</accession>
<dbReference type="RefSeq" id="WP_133641237.1">
    <property type="nucleotide sequence ID" value="NZ_SNZV01000007.1"/>
</dbReference>
<dbReference type="Gene3D" id="3.20.20.70">
    <property type="entry name" value="Aldolase class I"/>
    <property type="match status" value="1"/>
</dbReference>
<dbReference type="EMBL" id="SNZV01000007">
    <property type="protein sequence ID" value="TDS11779.1"/>
    <property type="molecule type" value="Genomic_DNA"/>
</dbReference>
<dbReference type="SUPFAM" id="SSF51391">
    <property type="entry name" value="Thiamin phosphate synthase"/>
    <property type="match status" value="1"/>
</dbReference>
<dbReference type="Proteomes" id="UP000294752">
    <property type="component" value="Unassembled WGS sequence"/>
</dbReference>
<gene>
    <name evidence="1" type="ORF">B0I21_107123</name>
</gene>
<evidence type="ECO:0000313" key="1">
    <source>
        <dbReference type="EMBL" id="TDS11779.1"/>
    </source>
</evidence>
<organism evidence="1 2">
    <name type="scientific">Sphingobacterium paludis</name>
    <dbReference type="NCBI Taxonomy" id="1476465"/>
    <lineage>
        <taxon>Bacteria</taxon>
        <taxon>Pseudomonadati</taxon>
        <taxon>Bacteroidota</taxon>
        <taxon>Sphingobacteriia</taxon>
        <taxon>Sphingobacteriales</taxon>
        <taxon>Sphingobacteriaceae</taxon>
        <taxon>Sphingobacterium</taxon>
    </lineage>
</organism>
<protein>
    <submittedName>
        <fullName evidence="1">Thiamine-phosphate pyrophosphorylase</fullName>
    </submittedName>
</protein>
<reference evidence="1 2" key="1">
    <citation type="submission" date="2019-03" db="EMBL/GenBank/DDBJ databases">
        <title>Genomic Encyclopedia of Type Strains, Phase III (KMG-III): the genomes of soil and plant-associated and newly described type strains.</title>
        <authorList>
            <person name="Whitman W."/>
        </authorList>
    </citation>
    <scope>NUCLEOTIDE SEQUENCE [LARGE SCALE GENOMIC DNA]</scope>
    <source>
        <strain evidence="1 2">CGMCC 1.12801</strain>
    </source>
</reference>
<dbReference type="OrthoDB" id="194683at2"/>
<dbReference type="InterPro" id="IPR013785">
    <property type="entry name" value="Aldolase_TIM"/>
</dbReference>
<proteinExistence type="predicted"/>
<name>A0A4R7CTN4_9SPHI</name>
<dbReference type="AlphaFoldDB" id="A0A4R7CTN4"/>
<sequence length="202" mass="22460">MRIITLPTFQSGEIAILRQLLAWPDVYVHVRKPDLSETDYVNYLCAFSVDERKKLVAHQAYDRAADCGVERIHFSTLRRQTLGLTSATKQHISTSTHSWDEFNGLAPVYDAAFVSPLFPSISKRGYGLENTIPESGRRNRAIKAIALGGISSARLATMTAHEFDDFALCGALWEANDPLREATSCLALAQLFSDRSIQKNNA</sequence>
<dbReference type="InterPro" id="IPR036206">
    <property type="entry name" value="ThiamineP_synth_sf"/>
</dbReference>